<protein>
    <submittedName>
        <fullName evidence="3">PHO85 cyclin-9</fullName>
    </submittedName>
</protein>
<dbReference type="InterPro" id="IPR036915">
    <property type="entry name" value="Cyclin-like_sf"/>
</dbReference>
<gene>
    <name evidence="3" type="primary">PCL9_0</name>
    <name evidence="3" type="ORF">A0H81_10907</name>
</gene>
<sequence length="309" mass="34392">MASLVDSSLHSPALMELIEIDMSRTLIEHLVDTVIETVDYAMGRPSSSARGRTLSRHSEHAKFTKFVTDVIYKAEVKVPALLVSLVYIDRAKPHIQIALEQWACERVFLGALILANKYLNDSTLKNVHWALCTGVFGKRDIGRIEREFLDVLDFELGVQEADILAHHDVIMALMHPHRHPQPKFQSAPARSSKRDVSPSRSHWSSDSSDSDMDVDSESSFESVSPPHTPEQHIHAPLPTKHDHIMLTPAPSHLSTESVQAGSHFPARARSSAMQLLRSFPIPHFPSSAPIRQPYHLAAPPASLAMQVRA</sequence>
<dbReference type="EMBL" id="LUGG01000018">
    <property type="protein sequence ID" value="OBZ69245.1"/>
    <property type="molecule type" value="Genomic_DNA"/>
</dbReference>
<feature type="compositionally biased region" description="Low complexity" evidence="1">
    <location>
        <begin position="198"/>
        <end position="207"/>
    </location>
</feature>
<dbReference type="GO" id="GO:0005634">
    <property type="term" value="C:nucleus"/>
    <property type="evidence" value="ECO:0007669"/>
    <property type="project" value="TreeGrafter"/>
</dbReference>
<dbReference type="OMA" id="EVIECAP"/>
<reference evidence="3 4" key="1">
    <citation type="submission" date="2016-03" db="EMBL/GenBank/DDBJ databases">
        <title>Whole genome sequencing of Grifola frondosa 9006-11.</title>
        <authorList>
            <person name="Min B."/>
            <person name="Park H."/>
            <person name="Kim J.-G."/>
            <person name="Cho H."/>
            <person name="Oh Y.-L."/>
            <person name="Kong W.-S."/>
            <person name="Choi I.-G."/>
        </authorList>
    </citation>
    <scope>NUCLEOTIDE SEQUENCE [LARGE SCALE GENOMIC DNA]</scope>
    <source>
        <strain evidence="3 4">9006-11</strain>
    </source>
</reference>
<name>A0A1C7LX16_GRIFR</name>
<evidence type="ECO:0000256" key="1">
    <source>
        <dbReference type="SAM" id="MobiDB-lite"/>
    </source>
</evidence>
<dbReference type="InterPro" id="IPR013922">
    <property type="entry name" value="Cyclin_PHO80-like"/>
</dbReference>
<proteinExistence type="predicted"/>
<evidence type="ECO:0000313" key="4">
    <source>
        <dbReference type="Proteomes" id="UP000092993"/>
    </source>
</evidence>
<dbReference type="SUPFAM" id="SSF47954">
    <property type="entry name" value="Cyclin-like"/>
    <property type="match status" value="1"/>
</dbReference>
<feature type="compositionally biased region" description="Acidic residues" evidence="1">
    <location>
        <begin position="208"/>
        <end position="218"/>
    </location>
</feature>
<dbReference type="Gene3D" id="1.10.472.10">
    <property type="entry name" value="Cyclin-like"/>
    <property type="match status" value="1"/>
</dbReference>
<evidence type="ECO:0000259" key="2">
    <source>
        <dbReference type="Pfam" id="PF00134"/>
    </source>
</evidence>
<evidence type="ECO:0000313" key="3">
    <source>
        <dbReference type="EMBL" id="OBZ69245.1"/>
    </source>
</evidence>
<dbReference type="STRING" id="5627.A0A1C7LX16"/>
<organism evidence="3 4">
    <name type="scientific">Grifola frondosa</name>
    <name type="common">Maitake</name>
    <name type="synonym">Polyporus frondosus</name>
    <dbReference type="NCBI Taxonomy" id="5627"/>
    <lineage>
        <taxon>Eukaryota</taxon>
        <taxon>Fungi</taxon>
        <taxon>Dikarya</taxon>
        <taxon>Basidiomycota</taxon>
        <taxon>Agaricomycotina</taxon>
        <taxon>Agaricomycetes</taxon>
        <taxon>Polyporales</taxon>
        <taxon>Grifolaceae</taxon>
        <taxon>Grifola</taxon>
    </lineage>
</organism>
<dbReference type="Proteomes" id="UP000092993">
    <property type="component" value="Unassembled WGS sequence"/>
</dbReference>
<dbReference type="PANTHER" id="PTHR15615">
    <property type="match status" value="1"/>
</dbReference>
<dbReference type="CDD" id="cd20557">
    <property type="entry name" value="CYCLIN_ScPCL1-like"/>
    <property type="match status" value="1"/>
</dbReference>
<accession>A0A1C7LX16</accession>
<dbReference type="GO" id="GO:0016538">
    <property type="term" value="F:cyclin-dependent protein serine/threonine kinase regulator activity"/>
    <property type="evidence" value="ECO:0007669"/>
    <property type="project" value="TreeGrafter"/>
</dbReference>
<dbReference type="AlphaFoldDB" id="A0A1C7LX16"/>
<dbReference type="Pfam" id="PF00134">
    <property type="entry name" value="Cyclin_N"/>
    <property type="match status" value="1"/>
</dbReference>
<dbReference type="OrthoDB" id="10250320at2759"/>
<dbReference type="InterPro" id="IPR006671">
    <property type="entry name" value="Cyclin_N"/>
</dbReference>
<feature type="region of interest" description="Disordered" evidence="1">
    <location>
        <begin position="178"/>
        <end position="235"/>
    </location>
</feature>
<keyword evidence="4" id="KW-1185">Reference proteome</keyword>
<dbReference type="PANTHER" id="PTHR15615:SF10">
    <property type="entry name" value="PHO85 CYCLIN-2-RELATED"/>
    <property type="match status" value="1"/>
</dbReference>
<dbReference type="GO" id="GO:0019901">
    <property type="term" value="F:protein kinase binding"/>
    <property type="evidence" value="ECO:0007669"/>
    <property type="project" value="InterPro"/>
</dbReference>
<dbReference type="GO" id="GO:0000307">
    <property type="term" value="C:cyclin-dependent protein kinase holoenzyme complex"/>
    <property type="evidence" value="ECO:0007669"/>
    <property type="project" value="TreeGrafter"/>
</dbReference>
<comment type="caution">
    <text evidence="3">The sequence shown here is derived from an EMBL/GenBank/DDBJ whole genome shotgun (WGS) entry which is preliminary data.</text>
</comment>
<feature type="domain" description="Cyclin N-terminal" evidence="2">
    <location>
        <begin position="58"/>
        <end position="156"/>
    </location>
</feature>